<evidence type="ECO:0000256" key="3">
    <source>
        <dbReference type="ARBA" id="ARBA00022588"/>
    </source>
</evidence>
<sequence length="574" mass="66891">MLNKEEVSSIKWLDVCVFKNTGFESVHITLKCDIPERQILDIRTLENVSQALNHTEIELSLACENNGRLIFPLTTRMQNVFKLTIDGCILLNYNSEYINKRFLSTKDTIKSFQISNSIILIDDKYISNMIMTVNDPRRGHTQCFPLQSDNVTTSNITYKFVVSGQKGSVLQDKYLQEFERMNMMKNIQCTYDSLRVFNSIKTSYLGLDTLEHTLQTSRFPVLEVLNVSYNDIKVIPPRLRAWGLYLERLSFLDISHNRISEINVVSDHSHRNVQRISTIDLRYNNISTITKRALKSFLNHRNVIIDIRNNPFLCNCDMKYFVDFINQENNLTSSTISSYHYLKDLRCVQPKLFYGRKIASLTPEDLGCQRLTIKFDITPAITLSVVISITIGIFVFMHRFRKEITIICFTRFHLRLPCRTRTAHPNKMYDAFVAYSEADTAWVLKTLAPRLENPNLERPFRLCLHHRDFILGAPVAANIVSSVENSRHTILVVSEAFLRSEWCLLEFRTALQQSLMEKKRHLIMILLENVHKNHIRNDMKRCIKTLTCVRVEERLFWDRLVYSLSDKVPVPVNV</sequence>
<dbReference type="InterPro" id="IPR001611">
    <property type="entry name" value="Leu-rich_rpt"/>
</dbReference>
<keyword evidence="16" id="KW-1185">Reference proteome</keyword>
<reference evidence="15" key="1">
    <citation type="submission" date="2019-08" db="EMBL/GenBank/DDBJ databases">
        <title>The improved chromosome-level genome for the pearl oyster Pinctada fucata martensii using PacBio sequencing and Hi-C.</title>
        <authorList>
            <person name="Zheng Z."/>
        </authorList>
    </citation>
    <scope>NUCLEOTIDE SEQUENCE</scope>
    <source>
        <strain evidence="15">ZZ-2019</strain>
        <tissue evidence="15">Adductor muscle</tissue>
    </source>
</reference>
<dbReference type="Proteomes" id="UP001186944">
    <property type="component" value="Unassembled WGS sequence"/>
</dbReference>
<dbReference type="EMBL" id="VSWD01000012">
    <property type="protein sequence ID" value="KAK3086813.1"/>
    <property type="molecule type" value="Genomic_DNA"/>
</dbReference>
<evidence type="ECO:0000256" key="13">
    <source>
        <dbReference type="SAM" id="Phobius"/>
    </source>
</evidence>
<evidence type="ECO:0000256" key="12">
    <source>
        <dbReference type="ARBA" id="ARBA00023180"/>
    </source>
</evidence>
<dbReference type="SMART" id="SM00255">
    <property type="entry name" value="TIR"/>
    <property type="match status" value="1"/>
</dbReference>
<dbReference type="Pfam" id="PF01582">
    <property type="entry name" value="TIR"/>
    <property type="match status" value="1"/>
</dbReference>
<keyword evidence="11" id="KW-0675">Receptor</keyword>
<feature type="transmembrane region" description="Helical" evidence="13">
    <location>
        <begin position="377"/>
        <end position="397"/>
    </location>
</feature>
<keyword evidence="9 13" id="KW-1133">Transmembrane helix</keyword>
<dbReference type="PANTHER" id="PTHR24365:SF541">
    <property type="entry name" value="PROTEIN TOLL-RELATED"/>
    <property type="match status" value="1"/>
</dbReference>
<evidence type="ECO:0000313" key="15">
    <source>
        <dbReference type="EMBL" id="KAK3086813.1"/>
    </source>
</evidence>
<evidence type="ECO:0000256" key="7">
    <source>
        <dbReference type="ARBA" id="ARBA00022737"/>
    </source>
</evidence>
<evidence type="ECO:0000259" key="14">
    <source>
        <dbReference type="PROSITE" id="PS50104"/>
    </source>
</evidence>
<dbReference type="InterPro" id="IPR000483">
    <property type="entry name" value="Cys-rich_flank_reg_C"/>
</dbReference>
<comment type="similarity">
    <text evidence="2">Belongs to the Toll-like receptor family.</text>
</comment>
<keyword evidence="8" id="KW-0391">Immunity</keyword>
<dbReference type="InterPro" id="IPR035897">
    <property type="entry name" value="Toll_tir_struct_dom_sf"/>
</dbReference>
<dbReference type="PROSITE" id="PS50104">
    <property type="entry name" value="TIR"/>
    <property type="match status" value="1"/>
</dbReference>
<comment type="caution">
    <text evidence="15">The sequence shown here is derived from an EMBL/GenBank/DDBJ whole genome shotgun (WGS) entry which is preliminary data.</text>
</comment>
<evidence type="ECO:0000256" key="9">
    <source>
        <dbReference type="ARBA" id="ARBA00022989"/>
    </source>
</evidence>
<dbReference type="Gene3D" id="3.40.50.10140">
    <property type="entry name" value="Toll/interleukin-1 receptor homology (TIR) domain"/>
    <property type="match status" value="1"/>
</dbReference>
<keyword evidence="12" id="KW-0325">Glycoprotein</keyword>
<evidence type="ECO:0000256" key="2">
    <source>
        <dbReference type="ARBA" id="ARBA00009634"/>
    </source>
</evidence>
<dbReference type="GO" id="GO:0005886">
    <property type="term" value="C:plasma membrane"/>
    <property type="evidence" value="ECO:0007669"/>
    <property type="project" value="TreeGrafter"/>
</dbReference>
<proteinExistence type="inferred from homology"/>
<dbReference type="GO" id="GO:0038023">
    <property type="term" value="F:signaling receptor activity"/>
    <property type="evidence" value="ECO:0007669"/>
    <property type="project" value="TreeGrafter"/>
</dbReference>
<dbReference type="GO" id="GO:0007165">
    <property type="term" value="P:signal transduction"/>
    <property type="evidence" value="ECO:0007669"/>
    <property type="project" value="InterPro"/>
</dbReference>
<feature type="domain" description="TIR" evidence="14">
    <location>
        <begin position="427"/>
        <end position="564"/>
    </location>
</feature>
<keyword evidence="6" id="KW-0732">Signal</keyword>
<organism evidence="15 16">
    <name type="scientific">Pinctada imbricata</name>
    <name type="common">Atlantic pearl-oyster</name>
    <name type="synonym">Pinctada martensii</name>
    <dbReference type="NCBI Taxonomy" id="66713"/>
    <lineage>
        <taxon>Eukaryota</taxon>
        <taxon>Metazoa</taxon>
        <taxon>Spiralia</taxon>
        <taxon>Lophotrochozoa</taxon>
        <taxon>Mollusca</taxon>
        <taxon>Bivalvia</taxon>
        <taxon>Autobranchia</taxon>
        <taxon>Pteriomorphia</taxon>
        <taxon>Pterioida</taxon>
        <taxon>Pterioidea</taxon>
        <taxon>Pteriidae</taxon>
        <taxon>Pinctada</taxon>
    </lineage>
</organism>
<protein>
    <recommendedName>
        <fullName evidence="14">TIR domain-containing protein</fullName>
    </recommendedName>
</protein>
<evidence type="ECO:0000256" key="4">
    <source>
        <dbReference type="ARBA" id="ARBA00022614"/>
    </source>
</evidence>
<dbReference type="PROSITE" id="PS51450">
    <property type="entry name" value="LRR"/>
    <property type="match status" value="1"/>
</dbReference>
<comment type="subcellular location">
    <subcellularLocation>
        <location evidence="1">Membrane</location>
        <topology evidence="1">Single-pass type I membrane protein</topology>
    </subcellularLocation>
</comment>
<dbReference type="PANTHER" id="PTHR24365">
    <property type="entry name" value="TOLL-LIKE RECEPTOR"/>
    <property type="match status" value="1"/>
</dbReference>
<keyword evidence="10 13" id="KW-0472">Membrane</keyword>
<evidence type="ECO:0000256" key="6">
    <source>
        <dbReference type="ARBA" id="ARBA00022729"/>
    </source>
</evidence>
<gene>
    <name evidence="15" type="ORF">FSP39_023885</name>
</gene>
<dbReference type="GO" id="GO:0045087">
    <property type="term" value="P:innate immune response"/>
    <property type="evidence" value="ECO:0007669"/>
    <property type="project" value="UniProtKB-KW"/>
</dbReference>
<name>A0AA88XKB9_PINIB</name>
<dbReference type="PRINTS" id="PR01537">
    <property type="entry name" value="INTRLKN1R1F"/>
</dbReference>
<dbReference type="AlphaFoldDB" id="A0AA88XKB9"/>
<keyword evidence="4" id="KW-0433">Leucine-rich repeat</keyword>
<dbReference type="Gene3D" id="3.80.10.10">
    <property type="entry name" value="Ribonuclease Inhibitor"/>
    <property type="match status" value="1"/>
</dbReference>
<dbReference type="FunFam" id="3.40.50.10140:FF:000001">
    <property type="entry name" value="Toll-like receptor 2"/>
    <property type="match status" value="1"/>
</dbReference>
<accession>A0AA88XKB9</accession>
<dbReference type="InterPro" id="IPR000157">
    <property type="entry name" value="TIR_dom"/>
</dbReference>
<dbReference type="SMART" id="SM00082">
    <property type="entry name" value="LRRCT"/>
    <property type="match status" value="1"/>
</dbReference>
<evidence type="ECO:0000256" key="1">
    <source>
        <dbReference type="ARBA" id="ARBA00004479"/>
    </source>
</evidence>
<dbReference type="SUPFAM" id="SSF52058">
    <property type="entry name" value="L domain-like"/>
    <property type="match status" value="1"/>
</dbReference>
<evidence type="ECO:0000256" key="11">
    <source>
        <dbReference type="ARBA" id="ARBA00023170"/>
    </source>
</evidence>
<evidence type="ECO:0000313" key="16">
    <source>
        <dbReference type="Proteomes" id="UP001186944"/>
    </source>
</evidence>
<evidence type="ECO:0000256" key="8">
    <source>
        <dbReference type="ARBA" id="ARBA00022859"/>
    </source>
</evidence>
<evidence type="ECO:0000256" key="5">
    <source>
        <dbReference type="ARBA" id="ARBA00022692"/>
    </source>
</evidence>
<evidence type="ECO:0000256" key="10">
    <source>
        <dbReference type="ARBA" id="ARBA00023136"/>
    </source>
</evidence>
<dbReference type="SUPFAM" id="SSF52200">
    <property type="entry name" value="Toll/Interleukin receptor TIR domain"/>
    <property type="match status" value="1"/>
</dbReference>
<keyword evidence="5 13" id="KW-0812">Transmembrane</keyword>
<dbReference type="InterPro" id="IPR032675">
    <property type="entry name" value="LRR_dom_sf"/>
</dbReference>
<keyword evidence="3" id="KW-0399">Innate immunity</keyword>
<keyword evidence="7" id="KW-0677">Repeat</keyword>